<gene>
    <name evidence="23" type="ORF">LOTGIDRAFT_204498</name>
</gene>
<dbReference type="STRING" id="225164.V3Z807"/>
<dbReference type="EMBL" id="KB202954">
    <property type="protein sequence ID" value="ESO86973.1"/>
    <property type="molecule type" value="Genomic_DNA"/>
</dbReference>
<dbReference type="Gene3D" id="3.40.50.720">
    <property type="entry name" value="NAD(P)-binding Rossmann-like Domain"/>
    <property type="match status" value="1"/>
</dbReference>
<dbReference type="PRINTS" id="PR00080">
    <property type="entry name" value="SDRFAMILY"/>
</dbReference>
<comment type="catalytic activity">
    <reaction evidence="17">
        <text>prostaglandin A1 + NAD(+) = 15-oxo-prostaglandin A1 + NADH + H(+)</text>
        <dbReference type="Rhea" id="RHEA:41263"/>
        <dbReference type="ChEBI" id="CHEBI:15378"/>
        <dbReference type="ChEBI" id="CHEBI:57398"/>
        <dbReference type="ChEBI" id="CHEBI:57540"/>
        <dbReference type="ChEBI" id="CHEBI:57945"/>
        <dbReference type="ChEBI" id="CHEBI:85072"/>
    </reaction>
    <physiologicalReaction direction="left-to-right" evidence="17">
        <dbReference type="Rhea" id="RHEA:41264"/>
    </physiologicalReaction>
</comment>
<evidence type="ECO:0000313" key="23">
    <source>
        <dbReference type="EMBL" id="ESO86973.1"/>
    </source>
</evidence>
<evidence type="ECO:0000256" key="15">
    <source>
        <dbReference type="ARBA" id="ARBA00048393"/>
    </source>
</evidence>
<dbReference type="HOGENOM" id="CLU_010194_2_16_1"/>
<comment type="catalytic activity">
    <reaction evidence="12">
        <text>15-oxo-(5S,6R)-dihydroxy-(7E,9E,11Z)-eicosatrienoate + NADH + H(+) = (5S,6R,15S)-trihydroxy-(7E,9E,11Z)-eicosatrienoate + NAD(+)</text>
        <dbReference type="Rhea" id="RHEA:41596"/>
        <dbReference type="ChEBI" id="CHEBI:15378"/>
        <dbReference type="ChEBI" id="CHEBI:57540"/>
        <dbReference type="ChEBI" id="CHEBI:57945"/>
        <dbReference type="ChEBI" id="CHEBI:78325"/>
        <dbReference type="ChEBI" id="CHEBI:78329"/>
    </reaction>
    <physiologicalReaction direction="left-to-right" evidence="12">
        <dbReference type="Rhea" id="RHEA:41597"/>
    </physiologicalReaction>
</comment>
<evidence type="ECO:0000256" key="7">
    <source>
        <dbReference type="ARBA" id="ARBA00042026"/>
    </source>
</evidence>
<comment type="catalytic activity">
    <reaction evidence="21">
        <text>resolvin E1 + NAD(+) = 18-oxo-resolvin E1 + NADH + H(+)</text>
        <dbReference type="Rhea" id="RHEA:49244"/>
        <dbReference type="ChEBI" id="CHEBI:15378"/>
        <dbReference type="ChEBI" id="CHEBI:57540"/>
        <dbReference type="ChEBI" id="CHEBI:57945"/>
        <dbReference type="ChEBI" id="CHEBI:91000"/>
        <dbReference type="ChEBI" id="CHEBI:91001"/>
    </reaction>
    <physiologicalReaction direction="left-to-right" evidence="21">
        <dbReference type="Rhea" id="RHEA:49245"/>
    </physiologicalReaction>
</comment>
<evidence type="ECO:0000256" key="8">
    <source>
        <dbReference type="ARBA" id="ARBA00045705"/>
    </source>
</evidence>
<dbReference type="AlphaFoldDB" id="V3Z807"/>
<dbReference type="OrthoDB" id="6045940at2759"/>
<evidence type="ECO:0000256" key="12">
    <source>
        <dbReference type="ARBA" id="ARBA00048140"/>
    </source>
</evidence>
<evidence type="ECO:0000313" key="24">
    <source>
        <dbReference type="Proteomes" id="UP000030746"/>
    </source>
</evidence>
<dbReference type="OMA" id="WAQRLMP"/>
<comment type="catalytic activity">
    <reaction evidence="18">
        <text>prostaglandin E2 + NAD(+) = 15-oxoprostaglandin E2 + NADH + H(+)</text>
        <dbReference type="Rhea" id="RHEA:11876"/>
        <dbReference type="ChEBI" id="CHEBI:15378"/>
        <dbReference type="ChEBI" id="CHEBI:57400"/>
        <dbReference type="ChEBI" id="CHEBI:57540"/>
        <dbReference type="ChEBI" id="CHEBI:57945"/>
        <dbReference type="ChEBI" id="CHEBI:606564"/>
        <dbReference type="EC" id="1.1.1.141"/>
    </reaction>
    <physiologicalReaction direction="left-to-right" evidence="18">
        <dbReference type="Rhea" id="RHEA:11877"/>
    </physiologicalReaction>
</comment>
<evidence type="ECO:0000256" key="16">
    <source>
        <dbReference type="ARBA" id="ARBA00048535"/>
    </source>
</evidence>
<dbReference type="PANTHER" id="PTHR44229:SF4">
    <property type="entry name" value="15-HYDROXYPROSTAGLANDIN DEHYDROGENASE [NAD(+)]"/>
    <property type="match status" value="1"/>
</dbReference>
<dbReference type="CTD" id="20245719"/>
<comment type="catalytic activity">
    <reaction evidence="16">
        <text>lipoxin A4 + NAD(+) = 15-oxo-(5S,6R)-dihydroxy-(7E,9E,11Z,13E)-eicosatetraenoate + NADH + H(+)</text>
        <dbReference type="Rhea" id="RHEA:41572"/>
        <dbReference type="ChEBI" id="CHEBI:15378"/>
        <dbReference type="ChEBI" id="CHEBI:57540"/>
        <dbReference type="ChEBI" id="CHEBI:57945"/>
        <dbReference type="ChEBI" id="CHEBI:67026"/>
        <dbReference type="ChEBI" id="CHEBI:78311"/>
    </reaction>
    <physiologicalReaction direction="left-to-right" evidence="16">
        <dbReference type="Rhea" id="RHEA:41573"/>
    </physiologicalReaction>
</comment>
<comment type="catalytic activity">
    <reaction evidence="13">
        <text>(11R)-hydroxy-(5Z,8Z,12E,14Z)-eicosatetraenoate + NAD(+) = 11-oxo-(5Z,8Z,12E,14Z)-eicosatetraenoate + NADH + H(+)</text>
        <dbReference type="Rhea" id="RHEA:48640"/>
        <dbReference type="ChEBI" id="CHEBI:15378"/>
        <dbReference type="ChEBI" id="CHEBI:57540"/>
        <dbReference type="ChEBI" id="CHEBI:57945"/>
        <dbReference type="ChEBI" id="CHEBI:78836"/>
        <dbReference type="ChEBI" id="CHEBI:90697"/>
    </reaction>
    <physiologicalReaction direction="left-to-right" evidence="13">
        <dbReference type="Rhea" id="RHEA:48641"/>
    </physiologicalReaction>
</comment>
<comment type="function">
    <text evidence="8">Catalyzes the NAD-dependent dehydrogenation (oxidation) of a broad array of hydroxylated polyunsaturated fatty acids (mainly eicosanoids and docosanoids, including prostaglandins, lipoxins and resolvins), yielding their corresponding keto (oxo) metabolites. Decreases the levels of the pro-proliferative prostaglandins such as prostaglandin E2 (whose activity is increased in cancer because of an increase in the expression of cyclooxygenase 2) and generates oxo-fatty acid products that can profoundly influence cell function by abrogating pro-inflammatory cytokine expression. Converts resolvins E1, D1 and D2 to their oxo products, which represents a mode of resolvin inactivation. Resolvin E1 plays important roles during the resolution phase of acute inflammation, while resolvins D1 and D2 have a unique role in obesity-induced adipose inflammation.</text>
</comment>
<comment type="catalytic activity">
    <reaction evidence="19">
        <text>resolvin D2 + NAD(+) = 16-oxoresolvin D2 + NADH + H(+)</text>
        <dbReference type="Rhea" id="RHEA:53588"/>
        <dbReference type="ChEBI" id="CHEBI:15378"/>
        <dbReference type="ChEBI" id="CHEBI:57540"/>
        <dbReference type="ChEBI" id="CHEBI:57945"/>
        <dbReference type="ChEBI" id="CHEBI:133367"/>
        <dbReference type="ChEBI" id="CHEBI:137498"/>
    </reaction>
    <physiologicalReaction direction="left-to-right" evidence="19">
        <dbReference type="Rhea" id="RHEA:53589"/>
    </physiologicalReaction>
</comment>
<evidence type="ECO:0000256" key="20">
    <source>
        <dbReference type="ARBA" id="ARBA00049151"/>
    </source>
</evidence>
<dbReference type="Pfam" id="PF00106">
    <property type="entry name" value="adh_short"/>
    <property type="match status" value="1"/>
</dbReference>
<dbReference type="PROSITE" id="PS00061">
    <property type="entry name" value="ADH_SHORT"/>
    <property type="match status" value="1"/>
</dbReference>
<evidence type="ECO:0000256" key="14">
    <source>
        <dbReference type="ARBA" id="ARBA00048170"/>
    </source>
</evidence>
<dbReference type="RefSeq" id="XP_009062369.1">
    <property type="nucleotide sequence ID" value="XM_009064121.1"/>
</dbReference>
<comment type="catalytic activity">
    <reaction evidence="11">
        <text>14-hydroxy-(4Z,7Z,10Z,12E,16Z,19Z)-docosahexaenoate + NAD(+) = 14-oxo-(4Z,7Z,10Z,12E,16Z,19Z)-docosahexaenoate + NADH + H(+)</text>
        <dbReference type="Rhea" id="RHEA:48952"/>
        <dbReference type="ChEBI" id="CHEBI:15378"/>
        <dbReference type="ChEBI" id="CHEBI:57540"/>
        <dbReference type="ChEBI" id="CHEBI:57945"/>
        <dbReference type="ChEBI" id="CHEBI:90866"/>
        <dbReference type="ChEBI" id="CHEBI:90867"/>
    </reaction>
    <physiologicalReaction direction="left-to-right" evidence="11">
        <dbReference type="Rhea" id="RHEA:48953"/>
    </physiologicalReaction>
</comment>
<sequence length="250" mass="27069">MDLNNKVGVITGAAQGLGKAFAEALLSKGAKVSISDVNVEVGRKTASEFEKKYGKEKVLFMKCDVTSSEEFEDVFKKTKTKYGNIDIVINNAGIVNEKHWKKAIQINLMGSIEGTLLAIQYMSRSTGGQGGVIINIASAAGLQPVFTMPTYSASKHGTVGYTTSWAQNPENTTNGLRFNCICPTFVDTNIIKITDDNTLSKQASEQLLQHYGVMGVEKVVEGVMEVITDKSKNGAVLKITSQNGLEYLNQ</sequence>
<evidence type="ECO:0000256" key="4">
    <source>
        <dbReference type="ARBA" id="ARBA00039060"/>
    </source>
</evidence>
<comment type="catalytic activity">
    <reaction evidence="20">
        <text>(15S)-hydroxy-(5Z,8Z,11Z,13E)-eicosatetraenoate + NAD(+) = 15-oxo-(5Z,8Z,11Z,13E)-eicosatetraenoate + NADH + H(+)</text>
        <dbReference type="Rhea" id="RHEA:23260"/>
        <dbReference type="ChEBI" id="CHEBI:15378"/>
        <dbReference type="ChEBI" id="CHEBI:57409"/>
        <dbReference type="ChEBI" id="CHEBI:57410"/>
        <dbReference type="ChEBI" id="CHEBI:57540"/>
        <dbReference type="ChEBI" id="CHEBI:57945"/>
        <dbReference type="EC" id="1.1.1.232"/>
    </reaction>
    <physiologicalReaction direction="left-to-right" evidence="20">
        <dbReference type="Rhea" id="RHEA:23261"/>
    </physiologicalReaction>
</comment>
<dbReference type="CDD" id="cd05323">
    <property type="entry name" value="ADH_SDR_c_like"/>
    <property type="match status" value="1"/>
</dbReference>
<dbReference type="GO" id="GO:0016404">
    <property type="term" value="F:15-hydroxyprostaglandin dehydrogenase (NAD+) activity"/>
    <property type="evidence" value="ECO:0007669"/>
    <property type="project" value="UniProtKB-EC"/>
</dbReference>
<evidence type="ECO:0000256" key="9">
    <source>
        <dbReference type="ARBA" id="ARBA00047325"/>
    </source>
</evidence>
<evidence type="ECO:0000256" key="18">
    <source>
        <dbReference type="ARBA" id="ARBA00048739"/>
    </source>
</evidence>
<accession>V3Z807</accession>
<keyword evidence="2" id="KW-0560">Oxidoreductase</keyword>
<protein>
    <recommendedName>
        <fullName evidence="5">15-hydroxyprostaglandin dehydrogenase [NAD(+)]</fullName>
        <ecNumber evidence="3">1.1.1.141</ecNumber>
        <ecNumber evidence="4">1.1.1.232</ecNumber>
    </recommendedName>
    <alternativeName>
        <fullName evidence="7">Eicosanoid/docosanoid dehydrogenase [NAD(+)]</fullName>
    </alternativeName>
    <alternativeName>
        <fullName evidence="6">Prostaglandin dehydrogenase 1</fullName>
    </alternativeName>
</protein>
<dbReference type="GO" id="GO:0047034">
    <property type="term" value="F:15-hydroxyicosatetraenoate dehydrogenase activity"/>
    <property type="evidence" value="ECO:0007669"/>
    <property type="project" value="UniProtKB-EC"/>
</dbReference>
<dbReference type="EC" id="1.1.1.141" evidence="3"/>
<evidence type="ECO:0000256" key="21">
    <source>
        <dbReference type="ARBA" id="ARBA00049188"/>
    </source>
</evidence>
<evidence type="ECO:0000256" key="2">
    <source>
        <dbReference type="ARBA" id="ARBA00023002"/>
    </source>
</evidence>
<comment type="catalytic activity">
    <reaction evidence="14">
        <text>resolvin D1 + NAD(+) = 17-oxoresolvin D1 + NADH + H(+)</text>
        <dbReference type="Rhea" id="RHEA:50128"/>
        <dbReference type="ChEBI" id="CHEBI:15378"/>
        <dbReference type="ChEBI" id="CHEBI:57540"/>
        <dbReference type="ChEBI" id="CHEBI:57945"/>
        <dbReference type="ChEBI" id="CHEBI:132079"/>
        <dbReference type="ChEBI" id="CHEBI:132081"/>
    </reaction>
    <physiologicalReaction direction="left-to-right" evidence="14">
        <dbReference type="Rhea" id="RHEA:50129"/>
    </physiologicalReaction>
</comment>
<dbReference type="PANTHER" id="PTHR44229">
    <property type="entry name" value="15-HYDROXYPROSTAGLANDIN DEHYDROGENASE [NAD(+)]"/>
    <property type="match status" value="1"/>
</dbReference>
<evidence type="ECO:0000256" key="13">
    <source>
        <dbReference type="ARBA" id="ARBA00048144"/>
    </source>
</evidence>
<comment type="catalytic activity">
    <reaction evidence="9">
        <text>prostaglandin E1 + NAD(+) = 15-oxoprostaglandin E1 + NADH + H(+)</text>
        <dbReference type="Rhea" id="RHEA:16477"/>
        <dbReference type="ChEBI" id="CHEBI:15378"/>
        <dbReference type="ChEBI" id="CHEBI:57397"/>
        <dbReference type="ChEBI" id="CHEBI:57401"/>
        <dbReference type="ChEBI" id="CHEBI:57540"/>
        <dbReference type="ChEBI" id="CHEBI:57945"/>
    </reaction>
    <physiologicalReaction direction="left-to-right" evidence="9">
        <dbReference type="Rhea" id="RHEA:16478"/>
    </physiologicalReaction>
</comment>
<proteinExistence type="inferred from homology"/>
<dbReference type="InterPro" id="IPR002347">
    <property type="entry name" value="SDR_fam"/>
</dbReference>
<evidence type="ECO:0000256" key="10">
    <source>
        <dbReference type="ARBA" id="ARBA00047672"/>
    </source>
</evidence>
<comment type="similarity">
    <text evidence="1 22">Belongs to the short-chain dehydrogenases/reductases (SDR) family.</text>
</comment>
<keyword evidence="24" id="KW-1185">Reference proteome</keyword>
<evidence type="ECO:0000256" key="1">
    <source>
        <dbReference type="ARBA" id="ARBA00006484"/>
    </source>
</evidence>
<evidence type="ECO:0000256" key="22">
    <source>
        <dbReference type="RuleBase" id="RU000363"/>
    </source>
</evidence>
<name>V3Z807_LOTGI</name>
<comment type="catalytic activity">
    <reaction evidence="10">
        <text>resolvin D1 + NAD(+) = 8-oxoresolvin D1 + NADH + H(+)</text>
        <dbReference type="Rhea" id="RHEA:50124"/>
        <dbReference type="ChEBI" id="CHEBI:15378"/>
        <dbReference type="ChEBI" id="CHEBI:57540"/>
        <dbReference type="ChEBI" id="CHEBI:57945"/>
        <dbReference type="ChEBI" id="CHEBI:132079"/>
        <dbReference type="ChEBI" id="CHEBI:132080"/>
    </reaction>
    <physiologicalReaction direction="left-to-right" evidence="10">
        <dbReference type="Rhea" id="RHEA:50125"/>
    </physiologicalReaction>
</comment>
<dbReference type="InterPro" id="IPR036291">
    <property type="entry name" value="NAD(P)-bd_dom_sf"/>
</dbReference>
<dbReference type="PRINTS" id="PR00081">
    <property type="entry name" value="GDHRDH"/>
</dbReference>
<dbReference type="FunFam" id="3.40.50.720:FF:000149">
    <property type="entry name" value="15-hydroxyprostaglandin dehydrogenase [NAD(+)]"/>
    <property type="match status" value="1"/>
</dbReference>
<dbReference type="EC" id="1.1.1.232" evidence="4"/>
<evidence type="ECO:0000256" key="3">
    <source>
        <dbReference type="ARBA" id="ARBA00038968"/>
    </source>
</evidence>
<dbReference type="GeneID" id="20245719"/>
<dbReference type="GO" id="GO:0005737">
    <property type="term" value="C:cytoplasm"/>
    <property type="evidence" value="ECO:0007669"/>
    <property type="project" value="TreeGrafter"/>
</dbReference>
<evidence type="ECO:0000256" key="5">
    <source>
        <dbReference type="ARBA" id="ARBA00040276"/>
    </source>
</evidence>
<reference evidence="23 24" key="1">
    <citation type="journal article" date="2013" name="Nature">
        <title>Insights into bilaterian evolution from three spiralian genomes.</title>
        <authorList>
            <person name="Simakov O."/>
            <person name="Marletaz F."/>
            <person name="Cho S.J."/>
            <person name="Edsinger-Gonzales E."/>
            <person name="Havlak P."/>
            <person name="Hellsten U."/>
            <person name="Kuo D.H."/>
            <person name="Larsson T."/>
            <person name="Lv J."/>
            <person name="Arendt D."/>
            <person name="Savage R."/>
            <person name="Osoegawa K."/>
            <person name="de Jong P."/>
            <person name="Grimwood J."/>
            <person name="Chapman J.A."/>
            <person name="Shapiro H."/>
            <person name="Aerts A."/>
            <person name="Otillar R.P."/>
            <person name="Terry A.Y."/>
            <person name="Boore J.L."/>
            <person name="Grigoriev I.V."/>
            <person name="Lindberg D.R."/>
            <person name="Seaver E.C."/>
            <person name="Weisblat D.A."/>
            <person name="Putnam N.H."/>
            <person name="Rokhsar D.S."/>
        </authorList>
    </citation>
    <scope>NUCLEOTIDE SEQUENCE [LARGE SCALE GENOMIC DNA]</scope>
</reference>
<dbReference type="KEGG" id="lgi:LOTGIDRAFT_204498"/>
<dbReference type="Proteomes" id="UP000030746">
    <property type="component" value="Unassembled WGS sequence"/>
</dbReference>
<evidence type="ECO:0000256" key="17">
    <source>
        <dbReference type="ARBA" id="ARBA00048611"/>
    </source>
</evidence>
<organism evidence="23 24">
    <name type="scientific">Lottia gigantea</name>
    <name type="common">Giant owl limpet</name>
    <dbReference type="NCBI Taxonomy" id="225164"/>
    <lineage>
        <taxon>Eukaryota</taxon>
        <taxon>Metazoa</taxon>
        <taxon>Spiralia</taxon>
        <taxon>Lophotrochozoa</taxon>
        <taxon>Mollusca</taxon>
        <taxon>Gastropoda</taxon>
        <taxon>Patellogastropoda</taxon>
        <taxon>Lottioidea</taxon>
        <taxon>Lottiidae</taxon>
        <taxon>Lottia</taxon>
    </lineage>
</organism>
<evidence type="ECO:0000256" key="19">
    <source>
        <dbReference type="ARBA" id="ARBA00048921"/>
    </source>
</evidence>
<dbReference type="SUPFAM" id="SSF51735">
    <property type="entry name" value="NAD(P)-binding Rossmann-fold domains"/>
    <property type="match status" value="1"/>
</dbReference>
<evidence type="ECO:0000256" key="11">
    <source>
        <dbReference type="ARBA" id="ARBA00048008"/>
    </source>
</evidence>
<comment type="catalytic activity">
    <reaction evidence="15">
        <text>resolvin D2 + NAD(+) = 7-oxoresolvin D2 + NADH + H(+)</text>
        <dbReference type="Rhea" id="RHEA:53584"/>
        <dbReference type="ChEBI" id="CHEBI:15378"/>
        <dbReference type="ChEBI" id="CHEBI:57540"/>
        <dbReference type="ChEBI" id="CHEBI:57945"/>
        <dbReference type="ChEBI" id="CHEBI:133367"/>
        <dbReference type="ChEBI" id="CHEBI:137497"/>
    </reaction>
    <physiologicalReaction direction="left-to-right" evidence="15">
        <dbReference type="Rhea" id="RHEA:53585"/>
    </physiologicalReaction>
</comment>
<dbReference type="InterPro" id="IPR020904">
    <property type="entry name" value="Sc_DH/Rdtase_CS"/>
</dbReference>
<evidence type="ECO:0000256" key="6">
    <source>
        <dbReference type="ARBA" id="ARBA00041812"/>
    </source>
</evidence>